<dbReference type="InterPro" id="IPR009679">
    <property type="entry name" value="Phage_186_CII-like"/>
</dbReference>
<sequence>MPHGITEVIAQMVQESDRPAKALARELGKPYSTFMRELSGTDSGAKFGVEQLLPLMQACDSVLPLRYLAARMGCRVAALENGASGKASLHEELLDSYDAMTRYHRAIRDEEPLERVAELRERVIGQVQEDFQAYRRKKTGDEG</sequence>
<comment type="caution">
    <text evidence="1">The sequence shown here is derived from an EMBL/GenBank/DDBJ whole genome shotgun (WGS) entry which is preliminary data.</text>
</comment>
<protein>
    <submittedName>
        <fullName evidence="1">Uncharacterized protein</fullName>
    </submittedName>
</protein>
<organism evidence="1 2">
    <name type="scientific">Solidesulfovibrio magneticus str. Maddingley MBC34</name>
    <dbReference type="NCBI Taxonomy" id="1206767"/>
    <lineage>
        <taxon>Bacteria</taxon>
        <taxon>Pseudomonadati</taxon>
        <taxon>Thermodesulfobacteriota</taxon>
        <taxon>Desulfovibrionia</taxon>
        <taxon>Desulfovibrionales</taxon>
        <taxon>Desulfovibrionaceae</taxon>
        <taxon>Solidesulfovibrio</taxon>
    </lineage>
</organism>
<dbReference type="Pfam" id="PF06892">
    <property type="entry name" value="Phage_CP76"/>
    <property type="match status" value="1"/>
</dbReference>
<evidence type="ECO:0000313" key="1">
    <source>
        <dbReference type="EMBL" id="EKO37554.1"/>
    </source>
</evidence>
<evidence type="ECO:0000313" key="2">
    <source>
        <dbReference type="Proteomes" id="UP000006272"/>
    </source>
</evidence>
<dbReference type="EMBL" id="ALAO01000397">
    <property type="protein sequence ID" value="EKO37554.1"/>
    <property type="molecule type" value="Genomic_DNA"/>
</dbReference>
<reference evidence="1 2" key="1">
    <citation type="submission" date="2012-07" db="EMBL/GenBank/DDBJ databases">
        <title>Draft genome sequence of Desulfovibrio magneticus str. Maddingley MBC34 obtained from a metagenomic sequence of a methanogenic enrichment isolated from coal-seam formation water in Victoria, Australia.</title>
        <authorList>
            <person name="Greenfield P."/>
            <person name="Hendry P."/>
            <person name="Li D."/>
            <person name="Rosewarne C.P."/>
            <person name="Tran-Dinh N."/>
            <person name="Elbourne L.D.H."/>
            <person name="Paulsen I.T."/>
            <person name="Midgley D.J."/>
        </authorList>
    </citation>
    <scope>NUCLEOTIDE SEQUENCE [LARGE SCALE GENOMIC DNA]</scope>
    <source>
        <strain evidence="2">Maddingley MBC34</strain>
    </source>
</reference>
<proteinExistence type="predicted"/>
<gene>
    <name evidence="1" type="ORF">B193_3768</name>
</gene>
<dbReference type="PATRIC" id="fig|1206767.3.peg.3664"/>
<dbReference type="Proteomes" id="UP000006272">
    <property type="component" value="Unassembled WGS sequence"/>
</dbReference>
<accession>K6G902</accession>
<dbReference type="AlphaFoldDB" id="K6G902"/>
<dbReference type="GO" id="GO:0003677">
    <property type="term" value="F:DNA binding"/>
    <property type="evidence" value="ECO:0007669"/>
    <property type="project" value="InterPro"/>
</dbReference>
<name>K6G902_9BACT</name>